<reference evidence="1" key="2">
    <citation type="submission" date="2022-06" db="UniProtKB">
        <authorList>
            <consortium name="EnsemblMetazoa"/>
        </authorList>
    </citation>
    <scope>IDENTIFICATION</scope>
</reference>
<name>A0A8R1XWN1_ONCVO</name>
<evidence type="ECO:0000313" key="2">
    <source>
        <dbReference type="Proteomes" id="UP000024404"/>
    </source>
</evidence>
<dbReference type="Proteomes" id="UP000024404">
    <property type="component" value="Unassembled WGS sequence"/>
</dbReference>
<sequence>MKKGILEENPIVDMECLEETPTDKSNIIHSPFTFTKTMKTKMLGKSSHGLCHIQGSADKI</sequence>
<organism evidence="1 2">
    <name type="scientific">Onchocerca volvulus</name>
    <dbReference type="NCBI Taxonomy" id="6282"/>
    <lineage>
        <taxon>Eukaryota</taxon>
        <taxon>Metazoa</taxon>
        <taxon>Ecdysozoa</taxon>
        <taxon>Nematoda</taxon>
        <taxon>Chromadorea</taxon>
        <taxon>Rhabditida</taxon>
        <taxon>Spirurina</taxon>
        <taxon>Spiruromorpha</taxon>
        <taxon>Filarioidea</taxon>
        <taxon>Onchocercidae</taxon>
        <taxon>Onchocerca</taxon>
    </lineage>
</organism>
<keyword evidence="2" id="KW-1185">Reference proteome</keyword>
<dbReference type="EnsemblMetazoa" id="OVOC4262.1">
    <property type="protein sequence ID" value="OVOC4262.1"/>
    <property type="gene ID" value="WBGene00241071"/>
</dbReference>
<proteinExistence type="predicted"/>
<reference evidence="2" key="1">
    <citation type="submission" date="2013-10" db="EMBL/GenBank/DDBJ databases">
        <title>Genome sequencing of Onchocerca volvulus.</title>
        <authorList>
            <person name="Cotton J."/>
            <person name="Tsai J."/>
            <person name="Stanley E."/>
            <person name="Tracey A."/>
            <person name="Holroyd N."/>
            <person name="Lustigman S."/>
            <person name="Berriman M."/>
        </authorList>
    </citation>
    <scope>NUCLEOTIDE SEQUENCE</scope>
</reference>
<protein>
    <submittedName>
        <fullName evidence="1">Uncharacterized protein</fullName>
    </submittedName>
</protein>
<dbReference type="AlphaFoldDB" id="A0A8R1XWN1"/>
<dbReference type="EMBL" id="CMVM020000129">
    <property type="status" value="NOT_ANNOTATED_CDS"/>
    <property type="molecule type" value="Genomic_DNA"/>
</dbReference>
<evidence type="ECO:0000313" key="1">
    <source>
        <dbReference type="EnsemblMetazoa" id="OVOC4262.1"/>
    </source>
</evidence>
<accession>A0A8R1XWN1</accession>